<feature type="compositionally biased region" description="Acidic residues" evidence="1">
    <location>
        <begin position="256"/>
        <end position="267"/>
    </location>
</feature>
<gene>
    <name evidence="3" type="ORF">Dace_0153</name>
</gene>
<evidence type="ECO:0000256" key="1">
    <source>
        <dbReference type="SAM" id="MobiDB-lite"/>
    </source>
</evidence>
<dbReference type="RefSeq" id="WP_006003068.1">
    <property type="nucleotide sequence ID" value="NZ_AAEW02000035.1"/>
</dbReference>
<sequence length="297" mass="31846">MKTPIRFLFVLLSLALVSACSHLHVDLDSHWRLSQDARVAVVVEQPPTEIRVSQVTDAVYNLGWQPADGSSPADAQLLCRWQRVVDLTDDSEPTKTIKSFHAKIINAQNGQLLGVADYFYADGELDLWTGVETALNQLYAQITVAPVVTEPVAAKPVVAKPVVAEPVVAEPVVAEPVVAEPVVAEPVVAEPVVAEPTVAEPTVAEPTVAEPTVAEPTVAEPTVAEPTDSISSAIDNTSSSTSGVIYQPQATGSPVNDDDQGDLEELESPQTMEKSPWIPRFQGMGLENWGKEEPLMD</sequence>
<reference evidence="3" key="1">
    <citation type="submission" date="2006-05" db="EMBL/GenBank/DDBJ databases">
        <title>Annotation of the draft genome assembly of Desulfuromonas acetoxidans DSM 684.</title>
        <authorList>
            <consortium name="US DOE Joint Genome Institute (JGI-ORNL)"/>
            <person name="Larimer F."/>
            <person name="Land M."/>
            <person name="Hauser L."/>
        </authorList>
    </citation>
    <scope>NUCLEOTIDE SEQUENCE [LARGE SCALE GENOMIC DNA]</scope>
    <source>
        <strain evidence="3">DSM 684</strain>
    </source>
</reference>
<dbReference type="PANTHER" id="PTHR21523:SF47">
    <property type="entry name" value="SALIVARY GLUE PROTEIN SGS-3"/>
    <property type="match status" value="1"/>
</dbReference>
<dbReference type="Proteomes" id="UP000005695">
    <property type="component" value="Unassembled WGS sequence"/>
</dbReference>
<evidence type="ECO:0000313" key="4">
    <source>
        <dbReference type="Proteomes" id="UP000005695"/>
    </source>
</evidence>
<evidence type="ECO:0000256" key="2">
    <source>
        <dbReference type="SAM" id="SignalP"/>
    </source>
</evidence>
<feature type="signal peptide" evidence="2">
    <location>
        <begin position="1"/>
        <end position="23"/>
    </location>
</feature>
<keyword evidence="2" id="KW-0732">Signal</keyword>
<reference evidence="3" key="2">
    <citation type="submission" date="2006-05" db="EMBL/GenBank/DDBJ databases">
        <title>Sequencing of the draft genome and assembly of Desulfuromonas acetoxidans DSM 684.</title>
        <authorList>
            <consortium name="US DOE Joint Genome Institute (JGI-PGF)"/>
            <person name="Copeland A."/>
            <person name="Lucas S."/>
            <person name="Lapidus A."/>
            <person name="Barry K."/>
            <person name="Detter J.C."/>
            <person name="Glavina del Rio T."/>
            <person name="Hammon N."/>
            <person name="Israni S."/>
            <person name="Dalin E."/>
            <person name="Tice H."/>
            <person name="Bruce D."/>
            <person name="Pitluck S."/>
            <person name="Richardson P."/>
        </authorList>
    </citation>
    <scope>NUCLEOTIDE SEQUENCE [LARGE SCALE GENOMIC DNA]</scope>
    <source>
        <strain evidence="3">DSM 684</strain>
    </source>
</reference>
<feature type="region of interest" description="Disordered" evidence="1">
    <location>
        <begin position="199"/>
        <end position="297"/>
    </location>
</feature>
<dbReference type="AlphaFoldDB" id="Q1JVM9"/>
<organism evidence="3 4">
    <name type="scientific">Desulfuromonas acetoxidans (strain DSM 684 / 11070)</name>
    <dbReference type="NCBI Taxonomy" id="281689"/>
    <lineage>
        <taxon>Bacteria</taxon>
        <taxon>Pseudomonadati</taxon>
        <taxon>Thermodesulfobacteriota</taxon>
        <taxon>Desulfuromonadia</taxon>
        <taxon>Desulfuromonadales</taxon>
        <taxon>Desulfuromonadaceae</taxon>
        <taxon>Desulfuromonas</taxon>
    </lineage>
</organism>
<dbReference type="PANTHER" id="PTHR21523">
    <property type="match status" value="1"/>
</dbReference>
<feature type="compositionally biased region" description="Low complexity" evidence="1">
    <location>
        <begin position="199"/>
        <end position="242"/>
    </location>
</feature>
<proteinExistence type="predicted"/>
<keyword evidence="4" id="KW-1185">Reference proteome</keyword>
<protein>
    <recommendedName>
        <fullName evidence="5">Lipoprotein</fullName>
    </recommendedName>
</protein>
<dbReference type="EMBL" id="AAEW02000035">
    <property type="protein sequence ID" value="EAT14292.1"/>
    <property type="molecule type" value="Genomic_DNA"/>
</dbReference>
<feature type="chain" id="PRO_5004192270" description="Lipoprotein" evidence="2">
    <location>
        <begin position="24"/>
        <end position="297"/>
    </location>
</feature>
<name>Q1JVM9_DESA6</name>
<evidence type="ECO:0000313" key="3">
    <source>
        <dbReference type="EMBL" id="EAT14292.1"/>
    </source>
</evidence>
<dbReference type="OrthoDB" id="5395916at2"/>
<evidence type="ECO:0008006" key="5">
    <source>
        <dbReference type="Google" id="ProtNLM"/>
    </source>
</evidence>
<dbReference type="PROSITE" id="PS51257">
    <property type="entry name" value="PROKAR_LIPOPROTEIN"/>
    <property type="match status" value="1"/>
</dbReference>
<comment type="caution">
    <text evidence="3">The sequence shown here is derived from an EMBL/GenBank/DDBJ whole genome shotgun (WGS) entry which is preliminary data.</text>
</comment>
<accession>Q1JVM9</accession>